<accession>A0A8D8E888</accession>
<name>A0A8D8E888_CULPI</name>
<dbReference type="AlphaFoldDB" id="A0A8D8E888"/>
<dbReference type="EMBL" id="HBUE01294632">
    <property type="protein sequence ID" value="CAG6575692.1"/>
    <property type="molecule type" value="Transcribed_RNA"/>
</dbReference>
<evidence type="ECO:0000313" key="2">
    <source>
        <dbReference type="EMBL" id="CAG6524017.1"/>
    </source>
</evidence>
<keyword evidence="1" id="KW-1133">Transmembrane helix</keyword>
<keyword evidence="1" id="KW-0472">Membrane</keyword>
<dbReference type="EMBL" id="HBUE01188834">
    <property type="protein sequence ID" value="CAG6524017.1"/>
    <property type="molecule type" value="Transcribed_RNA"/>
</dbReference>
<feature type="transmembrane region" description="Helical" evidence="1">
    <location>
        <begin position="107"/>
        <end position="131"/>
    </location>
</feature>
<proteinExistence type="predicted"/>
<reference evidence="2" key="1">
    <citation type="submission" date="2021-05" db="EMBL/GenBank/DDBJ databases">
        <authorList>
            <person name="Alioto T."/>
            <person name="Alioto T."/>
            <person name="Gomez Garrido J."/>
        </authorList>
    </citation>
    <scope>NUCLEOTIDE SEQUENCE</scope>
</reference>
<protein>
    <submittedName>
        <fullName evidence="2">(northern house mosquito) hypothetical protein</fullName>
    </submittedName>
</protein>
<organism evidence="2">
    <name type="scientific">Culex pipiens</name>
    <name type="common">House mosquito</name>
    <dbReference type="NCBI Taxonomy" id="7175"/>
    <lineage>
        <taxon>Eukaryota</taxon>
        <taxon>Metazoa</taxon>
        <taxon>Ecdysozoa</taxon>
        <taxon>Arthropoda</taxon>
        <taxon>Hexapoda</taxon>
        <taxon>Insecta</taxon>
        <taxon>Pterygota</taxon>
        <taxon>Neoptera</taxon>
        <taxon>Endopterygota</taxon>
        <taxon>Diptera</taxon>
        <taxon>Nematocera</taxon>
        <taxon>Culicoidea</taxon>
        <taxon>Culicidae</taxon>
        <taxon>Culicinae</taxon>
        <taxon>Culicini</taxon>
        <taxon>Culex</taxon>
        <taxon>Culex</taxon>
    </lineage>
</organism>
<sequence>MVRLQLVHVDLVPADVLRLGERVAANVAHKRTVVHSAERFVAQAAVNVDQLVAKLVEISRREFAAWSRGSGIFAGFFTGVVLDVRGGIALVAISLSRLLPFHQQTLLLATPAVVLLRRIPVALPLILAHVVRTHQMLLQRLFMLQHGAANAAHKLTLVLLERRQLGERGVTPRTLEIRIRGRGRPGFRRRSVVLLVVPGARPARTARAGGRVRLVPVRHRWFPLLLGPRTTPAGARHHRRRFLLYLVGLQLCHLFLGGVRRVSPRRSSRESRRPRRWRGTSRRRRFRTELFEHFRREALLIGADLLLEFFVNRDPLGGLGRFPLAVHADVLAAAVILGQLEIVQLFQRFGQLLDGGDFMLLLGVVQTQPAAALEQKLLLHRFAPGSRSGQQKFEKFGKYNLKN</sequence>
<keyword evidence="1" id="KW-0812">Transmembrane</keyword>
<feature type="transmembrane region" description="Helical" evidence="1">
    <location>
        <begin position="242"/>
        <end position="259"/>
    </location>
</feature>
<evidence type="ECO:0000256" key="1">
    <source>
        <dbReference type="SAM" id="Phobius"/>
    </source>
</evidence>
<feature type="transmembrane region" description="Helical" evidence="1">
    <location>
        <begin position="70"/>
        <end position="95"/>
    </location>
</feature>